<keyword evidence="1" id="KW-1133">Transmembrane helix</keyword>
<feature type="transmembrane region" description="Helical" evidence="1">
    <location>
        <begin position="79"/>
        <end position="98"/>
    </location>
</feature>
<evidence type="ECO:0000313" key="2">
    <source>
        <dbReference type="EMBL" id="CAG6678635.1"/>
    </source>
</evidence>
<protein>
    <submittedName>
        <fullName evidence="2">Uncharacterized protein</fullName>
    </submittedName>
</protein>
<dbReference type="EMBL" id="HBUF01624421">
    <property type="protein sequence ID" value="CAG6781753.1"/>
    <property type="molecule type" value="Transcribed_RNA"/>
</dbReference>
<organism evidence="2">
    <name type="scientific">Cacopsylla melanoneura</name>
    <dbReference type="NCBI Taxonomy" id="428564"/>
    <lineage>
        <taxon>Eukaryota</taxon>
        <taxon>Metazoa</taxon>
        <taxon>Ecdysozoa</taxon>
        <taxon>Arthropoda</taxon>
        <taxon>Hexapoda</taxon>
        <taxon>Insecta</taxon>
        <taxon>Pterygota</taxon>
        <taxon>Neoptera</taxon>
        <taxon>Paraneoptera</taxon>
        <taxon>Hemiptera</taxon>
        <taxon>Sternorrhyncha</taxon>
        <taxon>Psylloidea</taxon>
        <taxon>Psyllidae</taxon>
        <taxon>Psyllinae</taxon>
        <taxon>Cacopsylla</taxon>
    </lineage>
</organism>
<dbReference type="EMBL" id="HBUF01354618">
    <property type="protein sequence ID" value="CAG6716507.1"/>
    <property type="molecule type" value="Transcribed_RNA"/>
</dbReference>
<name>A0A8D8X1X3_9HEMI</name>
<proteinExistence type="predicted"/>
<dbReference type="AlphaFoldDB" id="A0A8D8X1X3"/>
<dbReference type="EMBL" id="HBUF01246522">
    <property type="protein sequence ID" value="CAG6678640.1"/>
    <property type="molecule type" value="Transcribed_RNA"/>
</dbReference>
<dbReference type="EMBL" id="HBUF01025809">
    <property type="protein sequence ID" value="CAG6612889.1"/>
    <property type="molecule type" value="Transcribed_RNA"/>
</dbReference>
<keyword evidence="1" id="KW-0812">Transmembrane</keyword>
<reference evidence="2" key="1">
    <citation type="submission" date="2021-05" db="EMBL/GenBank/DDBJ databases">
        <authorList>
            <person name="Alioto T."/>
            <person name="Alioto T."/>
            <person name="Gomez Garrido J."/>
        </authorList>
    </citation>
    <scope>NUCLEOTIDE SEQUENCE</scope>
</reference>
<keyword evidence="1" id="KW-0472">Membrane</keyword>
<dbReference type="EMBL" id="HBUF01025806">
    <property type="protein sequence ID" value="CAG6612884.1"/>
    <property type="molecule type" value="Transcribed_RNA"/>
</dbReference>
<dbReference type="EMBL" id="HBUF01624424">
    <property type="protein sequence ID" value="CAG6781759.1"/>
    <property type="molecule type" value="Transcribed_RNA"/>
</dbReference>
<dbReference type="EMBL" id="HBUF01246521">
    <property type="protein sequence ID" value="CAG6678635.1"/>
    <property type="molecule type" value="Transcribed_RNA"/>
</dbReference>
<accession>A0A8D8X1X3</accession>
<sequence>MRLPRLRSFTWASPSAESPMFWSSRGKTRLSSRWLTSAPPPPWSPTSQRAWRNSAAAPSTFSFPITRNSKRTRRTAMRLVILPSLHAPLLLLLLLRVLQLRPHSRQPRP</sequence>
<evidence type="ECO:0000256" key="1">
    <source>
        <dbReference type="SAM" id="Phobius"/>
    </source>
</evidence>
<dbReference type="EMBL" id="HBUF01624423">
    <property type="protein sequence ID" value="CAG6781757.1"/>
    <property type="molecule type" value="Transcribed_RNA"/>
</dbReference>